<organism evidence="2 3">
    <name type="scientific">Mucilaginibacter defluvii</name>
    <dbReference type="NCBI Taxonomy" id="1196019"/>
    <lineage>
        <taxon>Bacteria</taxon>
        <taxon>Pseudomonadati</taxon>
        <taxon>Bacteroidota</taxon>
        <taxon>Sphingobacteriia</taxon>
        <taxon>Sphingobacteriales</taxon>
        <taxon>Sphingobacteriaceae</taxon>
        <taxon>Mucilaginibacter</taxon>
    </lineage>
</organism>
<dbReference type="PANTHER" id="PTHR43233">
    <property type="entry name" value="FAMILY N-ACETYLTRANSFERASE, PUTATIVE (AFU_ORTHOLOGUE AFUA_6G03350)-RELATED"/>
    <property type="match status" value="1"/>
</dbReference>
<protein>
    <submittedName>
        <fullName evidence="2">GNAT family N-acetyltransferase</fullName>
    </submittedName>
</protein>
<dbReference type="InterPro" id="IPR000182">
    <property type="entry name" value="GNAT_dom"/>
</dbReference>
<dbReference type="Proteomes" id="UP001501436">
    <property type="component" value="Unassembled WGS sequence"/>
</dbReference>
<reference evidence="3" key="1">
    <citation type="journal article" date="2019" name="Int. J. Syst. Evol. Microbiol.">
        <title>The Global Catalogue of Microorganisms (GCM) 10K type strain sequencing project: providing services to taxonomists for standard genome sequencing and annotation.</title>
        <authorList>
            <consortium name="The Broad Institute Genomics Platform"/>
            <consortium name="The Broad Institute Genome Sequencing Center for Infectious Disease"/>
            <person name="Wu L."/>
            <person name="Ma J."/>
        </authorList>
    </citation>
    <scope>NUCLEOTIDE SEQUENCE [LARGE SCALE GENOMIC DNA]</scope>
    <source>
        <strain evidence="3">JCM 18283</strain>
    </source>
</reference>
<dbReference type="InterPro" id="IPR016181">
    <property type="entry name" value="Acyl_CoA_acyltransferase"/>
</dbReference>
<dbReference type="Pfam" id="PF00583">
    <property type="entry name" value="Acetyltransf_1"/>
    <property type="match status" value="1"/>
</dbReference>
<dbReference type="Gene3D" id="3.40.630.30">
    <property type="match status" value="1"/>
</dbReference>
<dbReference type="EMBL" id="BAABJI010000002">
    <property type="protein sequence ID" value="GAA4913993.1"/>
    <property type="molecule type" value="Genomic_DNA"/>
</dbReference>
<dbReference type="PROSITE" id="PS51186">
    <property type="entry name" value="GNAT"/>
    <property type="match status" value="1"/>
</dbReference>
<gene>
    <name evidence="2" type="ORF">GCM10023313_16630</name>
</gene>
<evidence type="ECO:0000259" key="1">
    <source>
        <dbReference type="PROSITE" id="PS51186"/>
    </source>
</evidence>
<dbReference type="SUPFAM" id="SSF55729">
    <property type="entry name" value="Acyl-CoA N-acyltransferases (Nat)"/>
    <property type="match status" value="1"/>
</dbReference>
<evidence type="ECO:0000313" key="3">
    <source>
        <dbReference type="Proteomes" id="UP001501436"/>
    </source>
</evidence>
<dbReference type="InterPro" id="IPR053144">
    <property type="entry name" value="Acetyltransferase_Butenolide"/>
</dbReference>
<accession>A0ABP9FS53</accession>
<evidence type="ECO:0000313" key="2">
    <source>
        <dbReference type="EMBL" id="GAA4913993.1"/>
    </source>
</evidence>
<name>A0ABP9FS53_9SPHI</name>
<comment type="caution">
    <text evidence="2">The sequence shown here is derived from an EMBL/GenBank/DDBJ whole genome shotgun (WGS) entry which is preliminary data.</text>
</comment>
<dbReference type="PANTHER" id="PTHR43233:SF1">
    <property type="entry name" value="FAMILY N-ACETYLTRANSFERASE, PUTATIVE (AFU_ORTHOLOGUE AFUA_6G03350)-RELATED"/>
    <property type="match status" value="1"/>
</dbReference>
<feature type="domain" description="N-acetyltransferase" evidence="1">
    <location>
        <begin position="13"/>
        <end position="147"/>
    </location>
</feature>
<keyword evidence="3" id="KW-1185">Reference proteome</keyword>
<dbReference type="RefSeq" id="WP_345330594.1">
    <property type="nucleotide sequence ID" value="NZ_BAABJI010000002.1"/>
</dbReference>
<dbReference type="CDD" id="cd04301">
    <property type="entry name" value="NAT_SF"/>
    <property type="match status" value="1"/>
</dbReference>
<proteinExistence type="predicted"/>
<sequence length="158" mass="17929">MSTIMNDAFFVNKGFLLSTNKNLIDIKAVHNYLSTESYWAKGMPYAKLQTAIENSMCFGVYINNTQAGFARVVTDKATFAYLCDVFILPQHRGIGLSKWLVQSILNHADLQGLRRWSLATADAHGLYEQFGFSVLTNPERWMGIYNPYSISNKDEEVK</sequence>